<name>A0A0W8FVK3_9ZZZZ</name>
<dbReference type="AlphaFoldDB" id="A0A0W8FVK3"/>
<feature type="transmembrane region" description="Helical" evidence="3">
    <location>
        <begin position="293"/>
        <end position="318"/>
    </location>
</feature>
<reference evidence="5" key="1">
    <citation type="journal article" date="2015" name="Proc. Natl. Acad. Sci. U.S.A.">
        <title>Networks of energetic and metabolic interactions define dynamics in microbial communities.</title>
        <authorList>
            <person name="Embree M."/>
            <person name="Liu J.K."/>
            <person name="Al-Bassam M.M."/>
            <person name="Zengler K."/>
        </authorList>
    </citation>
    <scope>NUCLEOTIDE SEQUENCE</scope>
</reference>
<dbReference type="PANTHER" id="PTHR43630">
    <property type="entry name" value="POLY-BETA-1,6-N-ACETYL-D-GLUCOSAMINE SYNTHASE"/>
    <property type="match status" value="1"/>
</dbReference>
<dbReference type="PANTHER" id="PTHR43630:SF1">
    <property type="entry name" value="POLY-BETA-1,6-N-ACETYL-D-GLUCOSAMINE SYNTHASE"/>
    <property type="match status" value="1"/>
</dbReference>
<dbReference type="Pfam" id="PF00535">
    <property type="entry name" value="Glycos_transf_2"/>
    <property type="match status" value="1"/>
</dbReference>
<dbReference type="GO" id="GO:0016757">
    <property type="term" value="F:glycosyltransferase activity"/>
    <property type="evidence" value="ECO:0007669"/>
    <property type="project" value="UniProtKB-KW"/>
</dbReference>
<dbReference type="SUPFAM" id="SSF53448">
    <property type="entry name" value="Nucleotide-diphospho-sugar transferases"/>
    <property type="match status" value="1"/>
</dbReference>
<dbReference type="InterPro" id="IPR029044">
    <property type="entry name" value="Nucleotide-diphossugar_trans"/>
</dbReference>
<keyword evidence="1" id="KW-0328">Glycosyltransferase</keyword>
<sequence length="328" mass="37766">MNNTHIKFSIIIAAHNEEKTVAPLFESLRKLNYPKDDYEIILINDQSTDNTKRVIDEFILTTPNAKLFDSSGKKHPGKKGALDIGIAHAQNDFILITDADCKPEPNWLIRYSEKFTEGFDFLFGISPYKQTGSFVNKIAAFENLRSHILTFTAAKLGFPYSAAARSFGFHKSAFEKLEGFSKTLQTLCGDDDLLIREAVKNKMKIGTVESPDAFVYSTTKENWKDYLIQKARHTSTSNYYLLKHKIFLVVWHLINLILLFCFFVGFVNPIFFIPFAIKLGFDVFLVQFLQSKFAYRFTIIETLYLQIIYEFLLIVNYIRGTFGATKWK</sequence>
<keyword evidence="2 5" id="KW-0808">Transferase</keyword>
<keyword evidence="3" id="KW-0472">Membrane</keyword>
<keyword evidence="3" id="KW-0812">Transmembrane</keyword>
<accession>A0A0W8FVK3</accession>
<proteinExistence type="predicted"/>
<dbReference type="InterPro" id="IPR001173">
    <property type="entry name" value="Glyco_trans_2-like"/>
</dbReference>
<comment type="caution">
    <text evidence="5">The sequence shown here is derived from an EMBL/GenBank/DDBJ whole genome shotgun (WGS) entry which is preliminary data.</text>
</comment>
<evidence type="ECO:0000256" key="3">
    <source>
        <dbReference type="SAM" id="Phobius"/>
    </source>
</evidence>
<evidence type="ECO:0000256" key="2">
    <source>
        <dbReference type="ARBA" id="ARBA00022679"/>
    </source>
</evidence>
<feature type="domain" description="Glycosyltransferase 2-like" evidence="4">
    <location>
        <begin position="9"/>
        <end position="141"/>
    </location>
</feature>
<keyword evidence="3" id="KW-1133">Transmembrane helix</keyword>
<organism evidence="5">
    <name type="scientific">hydrocarbon metagenome</name>
    <dbReference type="NCBI Taxonomy" id="938273"/>
    <lineage>
        <taxon>unclassified sequences</taxon>
        <taxon>metagenomes</taxon>
        <taxon>ecological metagenomes</taxon>
    </lineage>
</organism>
<evidence type="ECO:0000313" key="5">
    <source>
        <dbReference type="EMBL" id="KUG24860.1"/>
    </source>
</evidence>
<evidence type="ECO:0000256" key="1">
    <source>
        <dbReference type="ARBA" id="ARBA00022676"/>
    </source>
</evidence>
<dbReference type="EMBL" id="LNQE01000808">
    <property type="protein sequence ID" value="KUG24860.1"/>
    <property type="molecule type" value="Genomic_DNA"/>
</dbReference>
<feature type="transmembrane region" description="Helical" evidence="3">
    <location>
        <begin position="246"/>
        <end position="273"/>
    </location>
</feature>
<dbReference type="Gene3D" id="3.90.550.10">
    <property type="entry name" value="Spore Coat Polysaccharide Biosynthesis Protein SpsA, Chain A"/>
    <property type="match status" value="1"/>
</dbReference>
<gene>
    <name evidence="5" type="ORF">ASZ90_005321</name>
</gene>
<evidence type="ECO:0000259" key="4">
    <source>
        <dbReference type="Pfam" id="PF00535"/>
    </source>
</evidence>
<protein>
    <submittedName>
        <fullName evidence="5">Glycosyl transferase, family 2</fullName>
    </submittedName>
</protein>